<dbReference type="AlphaFoldDB" id="A0A5B1LES2"/>
<accession>A0A5B1LES2</accession>
<keyword evidence="2" id="KW-0489">Methyltransferase</keyword>
<keyword evidence="3" id="KW-1185">Reference proteome</keyword>
<dbReference type="InterPro" id="IPR029063">
    <property type="entry name" value="SAM-dependent_MTases_sf"/>
</dbReference>
<gene>
    <name evidence="2" type="ORF">F0U44_11880</name>
</gene>
<dbReference type="PANTHER" id="PTHR43591:SF24">
    <property type="entry name" value="2-METHOXY-6-POLYPRENYL-1,4-BENZOQUINOL METHYLASE, MITOCHONDRIAL"/>
    <property type="match status" value="1"/>
</dbReference>
<feature type="domain" description="Methyltransferase type 11" evidence="1">
    <location>
        <begin position="41"/>
        <end position="132"/>
    </location>
</feature>
<dbReference type="GO" id="GO:0032259">
    <property type="term" value="P:methylation"/>
    <property type="evidence" value="ECO:0007669"/>
    <property type="project" value="UniProtKB-KW"/>
</dbReference>
<dbReference type="EMBL" id="VUJV01000003">
    <property type="protein sequence ID" value="KAA1419145.1"/>
    <property type="molecule type" value="Genomic_DNA"/>
</dbReference>
<dbReference type="Gene3D" id="3.40.50.150">
    <property type="entry name" value="Vaccinia Virus protein VP39"/>
    <property type="match status" value="1"/>
</dbReference>
<name>A0A5B1LES2_9ACTN</name>
<dbReference type="Pfam" id="PF08241">
    <property type="entry name" value="Methyltransf_11"/>
    <property type="match status" value="1"/>
</dbReference>
<dbReference type="CDD" id="cd02440">
    <property type="entry name" value="AdoMet_MTases"/>
    <property type="match status" value="1"/>
</dbReference>
<sequence>MAYFDVAAEAYVQFMGRFSLPLAEQFADVGLAGVDPSARILDVGCGPGMLTGTLAKRCGEAAVSAVDPSEPFVAATAASYPMADVRRASAEELPFADDTFGAALAQLVVHFMREPVRGVQEMARVTEPGGRVSACVWDHGGERGALSPYWKVVRRYDHGAGEGALAGSWAGDLTRIFTEAGVRDVVETELIVTLDFATFEEWWRPFTLAVGPAGAYFHSLNKIEQAGLVDALREEYGDGPMTVQAAAWTATGVV</sequence>
<evidence type="ECO:0000259" key="1">
    <source>
        <dbReference type="Pfam" id="PF08241"/>
    </source>
</evidence>
<comment type="caution">
    <text evidence="2">The sequence shown here is derived from an EMBL/GenBank/DDBJ whole genome shotgun (WGS) entry which is preliminary data.</text>
</comment>
<dbReference type="InterPro" id="IPR013216">
    <property type="entry name" value="Methyltransf_11"/>
</dbReference>
<reference evidence="2 3" key="1">
    <citation type="submission" date="2019-09" db="EMBL/GenBank/DDBJ databases">
        <title>Nocardioides panacisoli sp. nov., isolated from the soil of a ginseng field.</title>
        <authorList>
            <person name="Cho C."/>
        </authorList>
    </citation>
    <scope>NUCLEOTIDE SEQUENCE [LARGE SCALE GENOMIC DNA]</scope>
    <source>
        <strain evidence="2 3">BN130099</strain>
    </source>
</reference>
<dbReference type="Proteomes" id="UP000325003">
    <property type="component" value="Unassembled WGS sequence"/>
</dbReference>
<dbReference type="GO" id="GO:0008757">
    <property type="term" value="F:S-adenosylmethionine-dependent methyltransferase activity"/>
    <property type="evidence" value="ECO:0007669"/>
    <property type="project" value="InterPro"/>
</dbReference>
<reference evidence="2 3" key="2">
    <citation type="submission" date="2019-09" db="EMBL/GenBank/DDBJ databases">
        <authorList>
            <person name="Jin C."/>
        </authorList>
    </citation>
    <scope>NUCLEOTIDE SEQUENCE [LARGE SCALE GENOMIC DNA]</scope>
    <source>
        <strain evidence="2 3">BN130099</strain>
    </source>
</reference>
<protein>
    <submittedName>
        <fullName evidence="2">Methyltransferase domain-containing protein</fullName>
    </submittedName>
</protein>
<dbReference type="RefSeq" id="WP_149728480.1">
    <property type="nucleotide sequence ID" value="NZ_VUJV01000003.1"/>
</dbReference>
<proteinExistence type="predicted"/>
<evidence type="ECO:0000313" key="3">
    <source>
        <dbReference type="Proteomes" id="UP000325003"/>
    </source>
</evidence>
<dbReference type="SUPFAM" id="SSF53335">
    <property type="entry name" value="S-adenosyl-L-methionine-dependent methyltransferases"/>
    <property type="match status" value="1"/>
</dbReference>
<organism evidence="2 3">
    <name type="scientific">Nocardioides humilatus</name>
    <dbReference type="NCBI Taxonomy" id="2607660"/>
    <lineage>
        <taxon>Bacteria</taxon>
        <taxon>Bacillati</taxon>
        <taxon>Actinomycetota</taxon>
        <taxon>Actinomycetes</taxon>
        <taxon>Propionibacteriales</taxon>
        <taxon>Nocardioidaceae</taxon>
        <taxon>Nocardioides</taxon>
    </lineage>
</organism>
<dbReference type="PANTHER" id="PTHR43591">
    <property type="entry name" value="METHYLTRANSFERASE"/>
    <property type="match status" value="1"/>
</dbReference>
<evidence type="ECO:0000313" key="2">
    <source>
        <dbReference type="EMBL" id="KAA1419145.1"/>
    </source>
</evidence>
<keyword evidence="2" id="KW-0808">Transferase</keyword>